<dbReference type="InterPro" id="IPR035093">
    <property type="entry name" value="RelE/ParE_toxin_dom_sf"/>
</dbReference>
<gene>
    <name evidence="2" type="ORF">BECKDK2373C_GA0170839_11665</name>
</gene>
<dbReference type="Gene3D" id="3.30.2310.20">
    <property type="entry name" value="RelE-like"/>
    <property type="match status" value="1"/>
</dbReference>
<reference evidence="2" key="1">
    <citation type="submission" date="2019-02" db="EMBL/GenBank/DDBJ databases">
        <authorList>
            <person name="Gruber-Vodicka R. H."/>
            <person name="Seah K. B. B."/>
        </authorList>
    </citation>
    <scope>NUCLEOTIDE SEQUENCE</scope>
    <source>
        <strain evidence="2">BECK_DK161</strain>
    </source>
</reference>
<proteinExistence type="predicted"/>
<dbReference type="EMBL" id="CAADEY010000166">
    <property type="protein sequence ID" value="VFJ67531.1"/>
    <property type="molecule type" value="Genomic_DNA"/>
</dbReference>
<dbReference type="AlphaFoldDB" id="A0A450TJH7"/>
<name>A0A450TJH7_9GAMM</name>
<dbReference type="InterPro" id="IPR007712">
    <property type="entry name" value="RelE/ParE_toxin"/>
</dbReference>
<sequence length="97" mass="11492">MKYAFHPSARIELHEAAHYYESCRTGLGTEFAKEIHSTVKRITEFPDAWTPMTKNTRRCLTGRFPYGVIYQRKDDEILIIAITQLNRKPDYWKSRIL</sequence>
<accession>A0A450TJH7</accession>
<organism evidence="2">
    <name type="scientific">Candidatus Kentrum sp. DK</name>
    <dbReference type="NCBI Taxonomy" id="2126562"/>
    <lineage>
        <taxon>Bacteria</taxon>
        <taxon>Pseudomonadati</taxon>
        <taxon>Pseudomonadota</taxon>
        <taxon>Gammaproteobacteria</taxon>
        <taxon>Candidatus Kentrum</taxon>
    </lineage>
</organism>
<evidence type="ECO:0000256" key="1">
    <source>
        <dbReference type="ARBA" id="ARBA00022649"/>
    </source>
</evidence>
<dbReference type="Pfam" id="PF05016">
    <property type="entry name" value="ParE_toxin"/>
    <property type="match status" value="1"/>
</dbReference>
<evidence type="ECO:0000313" key="2">
    <source>
        <dbReference type="EMBL" id="VFJ67531.1"/>
    </source>
</evidence>
<protein>
    <submittedName>
        <fullName evidence="2">ParE toxin of type II toxin-antitoxin system, parDE</fullName>
    </submittedName>
</protein>
<keyword evidence="1" id="KW-1277">Toxin-antitoxin system</keyword>